<reference evidence="2" key="1">
    <citation type="submission" date="2018-11" db="EMBL/GenBank/DDBJ databases">
        <authorList>
            <person name="Grassa J C."/>
        </authorList>
    </citation>
    <scope>NUCLEOTIDE SEQUENCE [LARGE SCALE GENOMIC DNA]</scope>
</reference>
<dbReference type="EMBL" id="UZAU01000493">
    <property type="status" value="NOT_ANNOTATED_CDS"/>
    <property type="molecule type" value="Genomic_DNA"/>
</dbReference>
<evidence type="ECO:0000313" key="2">
    <source>
        <dbReference type="EnsemblPlants" id="cds.evm.model.05.1102"/>
    </source>
</evidence>
<accession>A0A803PK10</accession>
<dbReference type="EnsemblPlants" id="evm.model.05.1102">
    <property type="protein sequence ID" value="cds.evm.model.05.1102"/>
    <property type="gene ID" value="evm.TU.05.1102"/>
</dbReference>
<feature type="transmembrane region" description="Helical" evidence="1">
    <location>
        <begin position="45"/>
        <end position="69"/>
    </location>
</feature>
<dbReference type="AlphaFoldDB" id="A0A803PK10"/>
<name>A0A803PK10_CANSA</name>
<dbReference type="Proteomes" id="UP000596661">
    <property type="component" value="Chromosome 5"/>
</dbReference>
<evidence type="ECO:0000313" key="3">
    <source>
        <dbReference type="Proteomes" id="UP000596661"/>
    </source>
</evidence>
<sequence length="70" mass="7514">MVGTRGGRRVLALPLISSCKVCIWSCKVVYWAVVNWMIPSDTTAGVVPLPGSGTFIVPILIDPVLLSLFV</sequence>
<reference evidence="2" key="2">
    <citation type="submission" date="2021-03" db="UniProtKB">
        <authorList>
            <consortium name="EnsemblPlants"/>
        </authorList>
    </citation>
    <scope>IDENTIFICATION</scope>
</reference>
<keyword evidence="1" id="KW-0472">Membrane</keyword>
<protein>
    <submittedName>
        <fullName evidence="2">Uncharacterized protein</fullName>
    </submittedName>
</protein>
<keyword evidence="1" id="KW-1133">Transmembrane helix</keyword>
<keyword evidence="1" id="KW-0812">Transmembrane</keyword>
<proteinExistence type="predicted"/>
<dbReference type="Gramene" id="evm.model.05.1102">
    <property type="protein sequence ID" value="cds.evm.model.05.1102"/>
    <property type="gene ID" value="evm.TU.05.1102"/>
</dbReference>
<feature type="transmembrane region" description="Helical" evidence="1">
    <location>
        <begin position="12"/>
        <end position="33"/>
    </location>
</feature>
<keyword evidence="3" id="KW-1185">Reference proteome</keyword>
<organism evidence="2 3">
    <name type="scientific">Cannabis sativa</name>
    <name type="common">Hemp</name>
    <name type="synonym">Marijuana</name>
    <dbReference type="NCBI Taxonomy" id="3483"/>
    <lineage>
        <taxon>Eukaryota</taxon>
        <taxon>Viridiplantae</taxon>
        <taxon>Streptophyta</taxon>
        <taxon>Embryophyta</taxon>
        <taxon>Tracheophyta</taxon>
        <taxon>Spermatophyta</taxon>
        <taxon>Magnoliopsida</taxon>
        <taxon>eudicotyledons</taxon>
        <taxon>Gunneridae</taxon>
        <taxon>Pentapetalae</taxon>
        <taxon>rosids</taxon>
        <taxon>fabids</taxon>
        <taxon>Rosales</taxon>
        <taxon>Cannabaceae</taxon>
        <taxon>Cannabis</taxon>
    </lineage>
</organism>
<evidence type="ECO:0000256" key="1">
    <source>
        <dbReference type="SAM" id="Phobius"/>
    </source>
</evidence>